<dbReference type="OrthoDB" id="1723750at2759"/>
<dbReference type="GeneID" id="6497955"/>
<dbReference type="GO" id="GO:0032259">
    <property type="term" value="P:methylation"/>
    <property type="evidence" value="ECO:0007669"/>
    <property type="project" value="UniProtKB-KW"/>
</dbReference>
<dbReference type="HOGENOM" id="CLU_038704_0_0_1"/>
<proteinExistence type="inferred from homology"/>
<feature type="region of interest" description="Disordered" evidence="10">
    <location>
        <begin position="1"/>
        <end position="35"/>
    </location>
</feature>
<dbReference type="AlphaFoldDB" id="B3MMY7"/>
<evidence type="ECO:0000256" key="7">
    <source>
        <dbReference type="ARBA" id="ARBA00022691"/>
    </source>
</evidence>
<dbReference type="PANTHER" id="PTHR14614">
    <property type="entry name" value="HEPATOCELLULAR CARCINOMA-ASSOCIATED ANTIGEN"/>
    <property type="match status" value="1"/>
</dbReference>
<dbReference type="KEGG" id="dan:6497955"/>
<dbReference type="InParanoid" id="B3MMY7"/>
<keyword evidence="4" id="KW-0963">Cytoplasm</keyword>
<evidence type="ECO:0000313" key="12">
    <source>
        <dbReference type="Proteomes" id="UP000007801"/>
    </source>
</evidence>
<dbReference type="InterPro" id="IPR019410">
    <property type="entry name" value="Methyltransf_16"/>
</dbReference>
<keyword evidence="6" id="KW-0808">Transferase</keyword>
<dbReference type="EMBL" id="CH902620">
    <property type="protein sequence ID" value="EDV31012.1"/>
    <property type="molecule type" value="Genomic_DNA"/>
</dbReference>
<dbReference type="eggNOG" id="KOG2920">
    <property type="taxonomic scope" value="Eukaryota"/>
</dbReference>
<evidence type="ECO:0000256" key="9">
    <source>
        <dbReference type="ARBA" id="ARBA00038126"/>
    </source>
</evidence>
<evidence type="ECO:0000256" key="2">
    <source>
        <dbReference type="ARBA" id="ARBA00004496"/>
    </source>
</evidence>
<evidence type="ECO:0000313" key="11">
    <source>
        <dbReference type="EMBL" id="EDV31012.1"/>
    </source>
</evidence>
<dbReference type="GO" id="GO:0018064">
    <property type="term" value="F:protein-L-histidine N-tele-methyltransferase activity"/>
    <property type="evidence" value="ECO:0007669"/>
    <property type="project" value="UniProtKB-EC"/>
</dbReference>
<keyword evidence="7" id="KW-0949">S-adenosyl-L-methionine</keyword>
<comment type="subcellular location">
    <subcellularLocation>
        <location evidence="2">Cytoplasm</location>
    </subcellularLocation>
    <subcellularLocation>
        <location evidence="1">Nucleus</location>
    </subcellularLocation>
</comment>
<dbReference type="SMR" id="B3MMY7"/>
<name>B3MMY7_DROAN</name>
<dbReference type="GO" id="GO:0005634">
    <property type="term" value="C:nucleus"/>
    <property type="evidence" value="ECO:0007669"/>
    <property type="project" value="UniProtKB-SubCell"/>
</dbReference>
<comment type="similarity">
    <text evidence="9">Belongs to the methyltransferase superfamily. METTL18 family.</text>
</comment>
<reference evidence="11 12" key="1">
    <citation type="journal article" date="2007" name="Nature">
        <title>Evolution of genes and genomes on the Drosophila phylogeny.</title>
        <authorList>
            <consortium name="Drosophila 12 Genomes Consortium"/>
            <person name="Clark A.G."/>
            <person name="Eisen M.B."/>
            <person name="Smith D.R."/>
            <person name="Bergman C.M."/>
            <person name="Oliver B."/>
            <person name="Markow T.A."/>
            <person name="Kaufman T.C."/>
            <person name="Kellis M."/>
            <person name="Gelbart W."/>
            <person name="Iyer V.N."/>
            <person name="Pollard D.A."/>
            <person name="Sackton T.B."/>
            <person name="Larracuente A.M."/>
            <person name="Singh N.D."/>
            <person name="Abad J.P."/>
            <person name="Abt D.N."/>
            <person name="Adryan B."/>
            <person name="Aguade M."/>
            <person name="Akashi H."/>
            <person name="Anderson W.W."/>
            <person name="Aquadro C.F."/>
            <person name="Ardell D.H."/>
            <person name="Arguello R."/>
            <person name="Artieri C.G."/>
            <person name="Barbash D.A."/>
            <person name="Barker D."/>
            <person name="Barsanti P."/>
            <person name="Batterham P."/>
            <person name="Batzoglou S."/>
            <person name="Begun D."/>
            <person name="Bhutkar A."/>
            <person name="Blanco E."/>
            <person name="Bosak S.A."/>
            <person name="Bradley R.K."/>
            <person name="Brand A.D."/>
            <person name="Brent M.R."/>
            <person name="Brooks A.N."/>
            <person name="Brown R.H."/>
            <person name="Butlin R.K."/>
            <person name="Caggese C."/>
            <person name="Calvi B.R."/>
            <person name="Bernardo de Carvalho A."/>
            <person name="Caspi A."/>
            <person name="Castrezana S."/>
            <person name="Celniker S.E."/>
            <person name="Chang J.L."/>
            <person name="Chapple C."/>
            <person name="Chatterji S."/>
            <person name="Chinwalla A."/>
            <person name="Civetta A."/>
            <person name="Clifton S.W."/>
            <person name="Comeron J.M."/>
            <person name="Costello J.C."/>
            <person name="Coyne J.A."/>
            <person name="Daub J."/>
            <person name="David R.G."/>
            <person name="Delcher A.L."/>
            <person name="Delehaunty K."/>
            <person name="Do C.B."/>
            <person name="Ebling H."/>
            <person name="Edwards K."/>
            <person name="Eickbush T."/>
            <person name="Evans J.D."/>
            <person name="Filipski A."/>
            <person name="Findeiss S."/>
            <person name="Freyhult E."/>
            <person name="Fulton L."/>
            <person name="Fulton R."/>
            <person name="Garcia A.C."/>
            <person name="Gardiner A."/>
            <person name="Garfield D.A."/>
            <person name="Garvin B.E."/>
            <person name="Gibson G."/>
            <person name="Gilbert D."/>
            <person name="Gnerre S."/>
            <person name="Godfrey J."/>
            <person name="Good R."/>
            <person name="Gotea V."/>
            <person name="Gravely B."/>
            <person name="Greenberg A.J."/>
            <person name="Griffiths-Jones S."/>
            <person name="Gross S."/>
            <person name="Guigo R."/>
            <person name="Gustafson E.A."/>
            <person name="Haerty W."/>
            <person name="Hahn M.W."/>
            <person name="Halligan D.L."/>
            <person name="Halpern A.L."/>
            <person name="Halter G.M."/>
            <person name="Han M.V."/>
            <person name="Heger A."/>
            <person name="Hillier L."/>
            <person name="Hinrichs A.S."/>
            <person name="Holmes I."/>
            <person name="Hoskins R.A."/>
            <person name="Hubisz M.J."/>
            <person name="Hultmark D."/>
            <person name="Huntley M.A."/>
            <person name="Jaffe D.B."/>
            <person name="Jagadeeshan S."/>
            <person name="Jeck W.R."/>
            <person name="Johnson J."/>
            <person name="Jones C.D."/>
            <person name="Jordan W.C."/>
            <person name="Karpen G.H."/>
            <person name="Kataoka E."/>
            <person name="Keightley P.D."/>
            <person name="Kheradpour P."/>
            <person name="Kirkness E.F."/>
            <person name="Koerich L.B."/>
            <person name="Kristiansen K."/>
            <person name="Kudrna D."/>
            <person name="Kulathinal R.J."/>
            <person name="Kumar S."/>
            <person name="Kwok R."/>
            <person name="Lander E."/>
            <person name="Langley C.H."/>
            <person name="Lapoint R."/>
            <person name="Lazzaro B.P."/>
            <person name="Lee S.J."/>
            <person name="Levesque L."/>
            <person name="Li R."/>
            <person name="Lin C.F."/>
            <person name="Lin M.F."/>
            <person name="Lindblad-Toh K."/>
            <person name="Llopart A."/>
            <person name="Long M."/>
            <person name="Low L."/>
            <person name="Lozovsky E."/>
            <person name="Lu J."/>
            <person name="Luo M."/>
            <person name="Machado C.A."/>
            <person name="Makalowski W."/>
            <person name="Marzo M."/>
            <person name="Matsuda M."/>
            <person name="Matzkin L."/>
            <person name="McAllister B."/>
            <person name="McBride C.S."/>
            <person name="McKernan B."/>
            <person name="McKernan K."/>
            <person name="Mendez-Lago M."/>
            <person name="Minx P."/>
            <person name="Mollenhauer M.U."/>
            <person name="Montooth K."/>
            <person name="Mount S.M."/>
            <person name="Mu X."/>
            <person name="Myers E."/>
            <person name="Negre B."/>
            <person name="Newfeld S."/>
            <person name="Nielsen R."/>
            <person name="Noor M.A."/>
            <person name="O'Grady P."/>
            <person name="Pachter L."/>
            <person name="Papaceit M."/>
            <person name="Parisi M.J."/>
            <person name="Parisi M."/>
            <person name="Parts L."/>
            <person name="Pedersen J.S."/>
            <person name="Pesole G."/>
            <person name="Phillippy A.M."/>
            <person name="Ponting C.P."/>
            <person name="Pop M."/>
            <person name="Porcelli D."/>
            <person name="Powell J.R."/>
            <person name="Prohaska S."/>
            <person name="Pruitt K."/>
            <person name="Puig M."/>
            <person name="Quesneville H."/>
            <person name="Ram K.R."/>
            <person name="Rand D."/>
            <person name="Rasmussen M.D."/>
            <person name="Reed L.K."/>
            <person name="Reenan R."/>
            <person name="Reily A."/>
            <person name="Remington K.A."/>
            <person name="Rieger T.T."/>
            <person name="Ritchie M.G."/>
            <person name="Robin C."/>
            <person name="Rogers Y.H."/>
            <person name="Rohde C."/>
            <person name="Rozas J."/>
            <person name="Rubenfield M.J."/>
            <person name="Ruiz A."/>
            <person name="Russo S."/>
            <person name="Salzberg S.L."/>
            <person name="Sanchez-Gracia A."/>
            <person name="Saranga D.J."/>
            <person name="Sato H."/>
            <person name="Schaeffer S.W."/>
            <person name="Schatz M.C."/>
            <person name="Schlenke T."/>
            <person name="Schwartz R."/>
            <person name="Segarra C."/>
            <person name="Singh R.S."/>
            <person name="Sirot L."/>
            <person name="Sirota M."/>
            <person name="Sisneros N.B."/>
            <person name="Smith C.D."/>
            <person name="Smith T.F."/>
            <person name="Spieth J."/>
            <person name="Stage D.E."/>
            <person name="Stark A."/>
            <person name="Stephan W."/>
            <person name="Strausberg R.L."/>
            <person name="Strempel S."/>
            <person name="Sturgill D."/>
            <person name="Sutton G."/>
            <person name="Sutton G.G."/>
            <person name="Tao W."/>
            <person name="Teichmann S."/>
            <person name="Tobari Y.N."/>
            <person name="Tomimura Y."/>
            <person name="Tsolas J.M."/>
            <person name="Valente V.L."/>
            <person name="Venter E."/>
            <person name="Venter J.C."/>
            <person name="Vicario S."/>
            <person name="Vieira F.G."/>
            <person name="Vilella A.J."/>
            <person name="Villasante A."/>
            <person name="Walenz B."/>
            <person name="Wang J."/>
            <person name="Wasserman M."/>
            <person name="Watts T."/>
            <person name="Wilson D."/>
            <person name="Wilson R.K."/>
            <person name="Wing R.A."/>
            <person name="Wolfner M.F."/>
            <person name="Wong A."/>
            <person name="Wong G.K."/>
            <person name="Wu C.I."/>
            <person name="Wu G."/>
            <person name="Yamamoto D."/>
            <person name="Yang H.P."/>
            <person name="Yang S.P."/>
            <person name="Yorke J.A."/>
            <person name="Yoshida K."/>
            <person name="Zdobnov E."/>
            <person name="Zhang P."/>
            <person name="Zhang Y."/>
            <person name="Zimin A.V."/>
            <person name="Baldwin J."/>
            <person name="Abdouelleil A."/>
            <person name="Abdulkadir J."/>
            <person name="Abebe A."/>
            <person name="Abera B."/>
            <person name="Abreu J."/>
            <person name="Acer S.C."/>
            <person name="Aftuck L."/>
            <person name="Alexander A."/>
            <person name="An P."/>
            <person name="Anderson E."/>
            <person name="Anderson S."/>
            <person name="Arachi H."/>
            <person name="Azer M."/>
            <person name="Bachantsang P."/>
            <person name="Barry A."/>
            <person name="Bayul T."/>
            <person name="Berlin A."/>
            <person name="Bessette D."/>
            <person name="Bloom T."/>
            <person name="Blye J."/>
            <person name="Boguslavskiy L."/>
            <person name="Bonnet C."/>
            <person name="Boukhgalter B."/>
            <person name="Bourzgui I."/>
            <person name="Brown A."/>
            <person name="Cahill P."/>
            <person name="Channer S."/>
            <person name="Cheshatsang Y."/>
            <person name="Chuda L."/>
            <person name="Citroen M."/>
            <person name="Collymore A."/>
            <person name="Cooke P."/>
            <person name="Costello M."/>
            <person name="D'Aco K."/>
            <person name="Daza R."/>
            <person name="De Haan G."/>
            <person name="DeGray S."/>
            <person name="DeMaso C."/>
            <person name="Dhargay N."/>
            <person name="Dooley K."/>
            <person name="Dooley E."/>
            <person name="Doricent M."/>
            <person name="Dorje P."/>
            <person name="Dorjee K."/>
            <person name="Dupes A."/>
            <person name="Elong R."/>
            <person name="Falk J."/>
            <person name="Farina A."/>
            <person name="Faro S."/>
            <person name="Ferguson D."/>
            <person name="Fisher S."/>
            <person name="Foley C.D."/>
            <person name="Franke A."/>
            <person name="Friedrich D."/>
            <person name="Gadbois L."/>
            <person name="Gearin G."/>
            <person name="Gearin C.R."/>
            <person name="Giannoukos G."/>
            <person name="Goode T."/>
            <person name="Graham J."/>
            <person name="Grandbois E."/>
            <person name="Grewal S."/>
            <person name="Gyaltsen K."/>
            <person name="Hafez N."/>
            <person name="Hagos B."/>
            <person name="Hall J."/>
            <person name="Henson C."/>
            <person name="Hollinger A."/>
            <person name="Honan T."/>
            <person name="Huard M.D."/>
            <person name="Hughes L."/>
            <person name="Hurhula B."/>
            <person name="Husby M.E."/>
            <person name="Kamat A."/>
            <person name="Kanga B."/>
            <person name="Kashin S."/>
            <person name="Khazanovich D."/>
            <person name="Kisner P."/>
            <person name="Lance K."/>
            <person name="Lara M."/>
            <person name="Lee W."/>
            <person name="Lennon N."/>
            <person name="Letendre F."/>
            <person name="LeVine R."/>
            <person name="Lipovsky A."/>
            <person name="Liu X."/>
            <person name="Liu J."/>
            <person name="Liu S."/>
            <person name="Lokyitsang T."/>
            <person name="Lokyitsang Y."/>
            <person name="Lubonja R."/>
            <person name="Lui A."/>
            <person name="MacDonald P."/>
            <person name="Magnisalis V."/>
            <person name="Maru K."/>
            <person name="Matthews C."/>
            <person name="McCusker W."/>
            <person name="McDonough S."/>
            <person name="Mehta T."/>
            <person name="Meldrim J."/>
            <person name="Meneus L."/>
            <person name="Mihai O."/>
            <person name="Mihalev A."/>
            <person name="Mihova T."/>
            <person name="Mittelman R."/>
            <person name="Mlenga V."/>
            <person name="Montmayeur A."/>
            <person name="Mulrain L."/>
            <person name="Navidi A."/>
            <person name="Naylor J."/>
            <person name="Negash T."/>
            <person name="Nguyen T."/>
            <person name="Nguyen N."/>
            <person name="Nicol R."/>
            <person name="Norbu C."/>
            <person name="Norbu N."/>
            <person name="Novod N."/>
            <person name="O'Neill B."/>
            <person name="Osman S."/>
            <person name="Markiewicz E."/>
            <person name="Oyono O.L."/>
            <person name="Patti C."/>
            <person name="Phunkhang P."/>
            <person name="Pierre F."/>
            <person name="Priest M."/>
            <person name="Raghuraman S."/>
            <person name="Rege F."/>
            <person name="Reyes R."/>
            <person name="Rise C."/>
            <person name="Rogov P."/>
            <person name="Ross K."/>
            <person name="Ryan E."/>
            <person name="Settipalli S."/>
            <person name="Shea T."/>
            <person name="Sherpa N."/>
            <person name="Shi L."/>
            <person name="Shih D."/>
            <person name="Sparrow T."/>
            <person name="Spaulding J."/>
            <person name="Stalker J."/>
            <person name="Stange-Thomann N."/>
            <person name="Stavropoulos S."/>
            <person name="Stone C."/>
            <person name="Strader C."/>
            <person name="Tesfaye S."/>
            <person name="Thomson T."/>
            <person name="Thoulutsang Y."/>
            <person name="Thoulutsang D."/>
            <person name="Topham K."/>
            <person name="Topping I."/>
            <person name="Tsamla T."/>
            <person name="Vassiliev H."/>
            <person name="Vo A."/>
            <person name="Wangchuk T."/>
            <person name="Wangdi T."/>
            <person name="Weiand M."/>
            <person name="Wilkinson J."/>
            <person name="Wilson A."/>
            <person name="Yadav S."/>
            <person name="Young G."/>
            <person name="Yu Q."/>
            <person name="Zembek L."/>
            <person name="Zhong D."/>
            <person name="Zimmer A."/>
            <person name="Zwirko Z."/>
            <person name="Jaffe D.B."/>
            <person name="Alvarez P."/>
            <person name="Brockman W."/>
            <person name="Butler J."/>
            <person name="Chin C."/>
            <person name="Gnerre S."/>
            <person name="Grabherr M."/>
            <person name="Kleber M."/>
            <person name="Mauceli E."/>
            <person name="MacCallum I."/>
        </authorList>
    </citation>
    <scope>NUCLEOTIDE SEQUENCE [LARGE SCALE GENOMIC DNA]</scope>
    <source>
        <strain evidence="12">Tucson 14024-0371.13</strain>
    </source>
</reference>
<keyword evidence="5" id="KW-0489">Methyltransferase</keyword>
<sequence>MFKFNFDVEAEPSEDAVAVKNPFEEQNEDAEDKDELKDTQEIVWYKSFEVKAPENLLSTLDFYELNAKDLDVGRTKLRHLVAGFLLEDIRSQSGLENLDIKKSEDSHSDLLAGVYEGGAKIWEGTSDLLQYLSEQIKDSFWQDKRVLDLGCGSGLLGIYAMKLGAHSDFQDYNKDVLEYITYANILLNLDEELTETEKLEYLDKKTSLYSGDWSHFTDLTKESEKYDVILTSETIYNIDNQQKLLDTFASRLKPEGIVLVAAKSYYFGVGGGLDQFVEKITEGNVFQSESVWQADENLKRGILQLKFK</sequence>
<dbReference type="PANTHER" id="PTHR14614:SF39">
    <property type="entry name" value="HISTIDINE PROTEIN METHYLTRANSFERASE 1 HOMOLOG"/>
    <property type="match status" value="1"/>
</dbReference>
<dbReference type="OMA" id="FQSESVW"/>
<dbReference type="GO" id="GO:0005737">
    <property type="term" value="C:cytoplasm"/>
    <property type="evidence" value="ECO:0007669"/>
    <property type="project" value="UniProtKB-SubCell"/>
</dbReference>
<keyword evidence="12" id="KW-1185">Reference proteome</keyword>
<evidence type="ECO:0000256" key="6">
    <source>
        <dbReference type="ARBA" id="ARBA00022679"/>
    </source>
</evidence>
<dbReference type="Proteomes" id="UP000007801">
    <property type="component" value="Unassembled WGS sequence"/>
</dbReference>
<dbReference type="STRING" id="7217.B3MMY7"/>
<dbReference type="PhylomeDB" id="B3MMY7"/>
<accession>B3MMY7</accession>
<dbReference type="InterPro" id="IPR029063">
    <property type="entry name" value="SAM-dependent_MTases_sf"/>
</dbReference>
<evidence type="ECO:0000256" key="1">
    <source>
        <dbReference type="ARBA" id="ARBA00004123"/>
    </source>
</evidence>
<dbReference type="Gene3D" id="3.40.50.150">
    <property type="entry name" value="Vaccinia Virus protein VP39"/>
    <property type="match status" value="1"/>
</dbReference>
<gene>
    <name evidence="11" type="primary">Dana\GF15142</name>
    <name evidence="11" type="synonym">dana_GLEANR_15909</name>
    <name evidence="11" type="ORF">GF15142</name>
</gene>
<dbReference type="FunCoup" id="B3MMY7">
    <property type="interactions" value="2337"/>
</dbReference>
<evidence type="ECO:0000256" key="3">
    <source>
        <dbReference type="ARBA" id="ARBA00012533"/>
    </source>
</evidence>
<organism evidence="11 12">
    <name type="scientific">Drosophila ananassae</name>
    <name type="common">Fruit fly</name>
    <dbReference type="NCBI Taxonomy" id="7217"/>
    <lineage>
        <taxon>Eukaryota</taxon>
        <taxon>Metazoa</taxon>
        <taxon>Ecdysozoa</taxon>
        <taxon>Arthropoda</taxon>
        <taxon>Hexapoda</taxon>
        <taxon>Insecta</taxon>
        <taxon>Pterygota</taxon>
        <taxon>Neoptera</taxon>
        <taxon>Endopterygota</taxon>
        <taxon>Diptera</taxon>
        <taxon>Brachycera</taxon>
        <taxon>Muscomorpha</taxon>
        <taxon>Ephydroidea</taxon>
        <taxon>Drosophilidae</taxon>
        <taxon>Drosophila</taxon>
        <taxon>Sophophora</taxon>
    </lineage>
</organism>
<dbReference type="CDD" id="cd02440">
    <property type="entry name" value="AdoMet_MTases"/>
    <property type="match status" value="1"/>
</dbReference>
<protein>
    <recommendedName>
        <fullName evidence="3">protein-histidine N-methyltransferase</fullName>
        <ecNumber evidence="3">2.1.1.85</ecNumber>
    </recommendedName>
</protein>
<evidence type="ECO:0000256" key="8">
    <source>
        <dbReference type="ARBA" id="ARBA00023242"/>
    </source>
</evidence>
<evidence type="ECO:0000256" key="10">
    <source>
        <dbReference type="SAM" id="MobiDB-lite"/>
    </source>
</evidence>
<evidence type="ECO:0000256" key="4">
    <source>
        <dbReference type="ARBA" id="ARBA00022490"/>
    </source>
</evidence>
<dbReference type="SUPFAM" id="SSF53335">
    <property type="entry name" value="S-adenosyl-L-methionine-dependent methyltransferases"/>
    <property type="match status" value="1"/>
</dbReference>
<dbReference type="Pfam" id="PF13489">
    <property type="entry name" value="Methyltransf_23"/>
    <property type="match status" value="1"/>
</dbReference>
<evidence type="ECO:0000256" key="5">
    <source>
        <dbReference type="ARBA" id="ARBA00022603"/>
    </source>
</evidence>
<dbReference type="EC" id="2.1.1.85" evidence="3"/>
<keyword evidence="8" id="KW-0539">Nucleus</keyword>